<dbReference type="KEGG" id="vg:80518311"/>
<dbReference type="Pfam" id="PF13392">
    <property type="entry name" value="HNH_3"/>
    <property type="match status" value="1"/>
</dbReference>
<accession>A0A6N1NIV5</accession>
<protein>
    <submittedName>
        <fullName evidence="2">Putative HNH endonuclease</fullName>
    </submittedName>
</protein>
<evidence type="ECO:0000259" key="1">
    <source>
        <dbReference type="SMART" id="SM00507"/>
    </source>
</evidence>
<organism evidence="2">
    <name type="scientific">Tupanvirus soda lake</name>
    <dbReference type="NCBI Taxonomy" id="2126985"/>
    <lineage>
        <taxon>Viruses</taxon>
        <taxon>Varidnaviria</taxon>
        <taxon>Bamfordvirae</taxon>
        <taxon>Nucleocytoviricota</taxon>
        <taxon>Megaviricetes</taxon>
        <taxon>Imitervirales</taxon>
        <taxon>Mimiviridae</taxon>
        <taxon>Megamimivirinae</taxon>
        <taxon>Tupanvirus</taxon>
        <taxon>Tupanvirus salinum</taxon>
    </lineage>
</organism>
<dbReference type="RefSeq" id="YP_010781547.1">
    <property type="nucleotide sequence ID" value="NC_075039.1"/>
</dbReference>
<evidence type="ECO:0000313" key="2">
    <source>
        <dbReference type="EMBL" id="QKU34894.1"/>
    </source>
</evidence>
<keyword evidence="2" id="KW-0378">Hydrolase</keyword>
<dbReference type="InterPro" id="IPR044925">
    <property type="entry name" value="His-Me_finger_sf"/>
</dbReference>
<dbReference type="EMBL" id="KY523104">
    <property type="protein sequence ID" value="QKU34894.1"/>
    <property type="molecule type" value="Genomic_DNA"/>
</dbReference>
<keyword evidence="2" id="KW-0255">Endonuclease</keyword>
<proteinExistence type="predicted"/>
<dbReference type="SMART" id="SM00507">
    <property type="entry name" value="HNHc"/>
    <property type="match status" value="1"/>
</dbReference>
<dbReference type="SUPFAM" id="SSF54060">
    <property type="entry name" value="His-Me finger endonucleases"/>
    <property type="match status" value="1"/>
</dbReference>
<dbReference type="GO" id="GO:0004519">
    <property type="term" value="F:endonuclease activity"/>
    <property type="evidence" value="ECO:0007669"/>
    <property type="project" value="UniProtKB-KW"/>
</dbReference>
<reference evidence="2" key="2">
    <citation type="journal article" date="2018" name="Nat. Commun.">
        <title>Tailed giant Tupanvirus possesses the most complete translational apparatus of the known virosphere.</title>
        <authorList>
            <person name="Abrahao J."/>
            <person name="Silva L."/>
            <person name="Silva L.S."/>
            <person name="Khalil J.Y.B."/>
            <person name="Rodrigues R."/>
            <person name="Arantes T."/>
            <person name="Assis F."/>
            <person name="Boratto P."/>
            <person name="Andrade M."/>
            <person name="Kroon E.G."/>
            <person name="Ribeiro B."/>
            <person name="Bergier I."/>
            <person name="Seligmann H."/>
            <person name="Ghigo E."/>
            <person name="Colson P."/>
            <person name="Levasseur A."/>
            <person name="Kroemer G."/>
            <person name="Raoult D."/>
            <person name="La Scola B."/>
        </authorList>
    </citation>
    <scope>NUCLEOTIDE SEQUENCE [LARGE SCALE GENOMIC DNA]</scope>
    <source>
        <strain evidence="2">Soda lake</strain>
    </source>
</reference>
<reference evidence="2" key="1">
    <citation type="submission" date="2017-01" db="EMBL/GenBank/DDBJ databases">
        <authorList>
            <person name="Assis F.L."/>
            <person name="Abrahao J.S."/>
            <person name="Silva L."/>
            <person name="Khalil J.B."/>
            <person name="Rodrigues R."/>
            <person name="Silva L.S."/>
            <person name="Arantes T."/>
            <person name="Boratto P."/>
            <person name="Andrade M."/>
            <person name="Kroon E.G."/>
            <person name="Ribeiro B."/>
            <person name="Bergier I."/>
            <person name="Seligmann H."/>
            <person name="Ghigo E."/>
            <person name="Colson P."/>
            <person name="Levasseur A."/>
            <person name="Raoult D."/>
            <person name="Scola B.L."/>
        </authorList>
    </citation>
    <scope>NUCLEOTIDE SEQUENCE</scope>
    <source>
        <strain evidence="2">Soda lake</strain>
    </source>
</reference>
<dbReference type="Gene3D" id="3.90.75.20">
    <property type="match status" value="1"/>
</dbReference>
<dbReference type="GeneID" id="80518311"/>
<feature type="domain" description="HNH nuclease" evidence="1">
    <location>
        <begin position="74"/>
        <end position="123"/>
    </location>
</feature>
<keyword evidence="2" id="KW-0540">Nuclease</keyword>
<sequence length="187" mass="21670">MSKKEKLSENNKNKKKVKKEVEHKYFVVDDIVHFELKGRAKKEGILAMVSLNKWPYVSKYDWYLGKNGYPCCYELGKIQLHRFVYTYIFGQYPPSNLYVDHIDRNKLNNTDSNLRLATPQENSFNKSTESNKKGVKKISEGNYSATIVKDGVKHEIKNIPTENQAAEIYNLMAEELFGTFAAFNKVN</sequence>
<name>A0A6N1NIV5_9VIRU</name>
<dbReference type="InterPro" id="IPR003615">
    <property type="entry name" value="HNH_nuc"/>
</dbReference>